<organism evidence="1">
    <name type="scientific">uncultured Caudovirales phage</name>
    <dbReference type="NCBI Taxonomy" id="2100421"/>
    <lineage>
        <taxon>Viruses</taxon>
        <taxon>Duplodnaviria</taxon>
        <taxon>Heunggongvirae</taxon>
        <taxon>Uroviricota</taxon>
        <taxon>Caudoviricetes</taxon>
        <taxon>Peduoviridae</taxon>
        <taxon>Maltschvirus</taxon>
        <taxon>Maltschvirus maltsch</taxon>
    </lineage>
</organism>
<sequence>MINPKLTPEQKVMLQDMLDCYYYDAIRDTEENGKIEKNYDALSKILKAVHLGDE</sequence>
<name>A0A6J5LKS0_9CAUD</name>
<protein>
    <submittedName>
        <fullName evidence="1">Uncharacterized protein</fullName>
    </submittedName>
</protein>
<dbReference type="EMBL" id="LR796259">
    <property type="protein sequence ID" value="CAB4132199.1"/>
    <property type="molecule type" value="Genomic_DNA"/>
</dbReference>
<accession>A0A6J5LKS0</accession>
<gene>
    <name evidence="1" type="ORF">UFOVP139_14</name>
</gene>
<evidence type="ECO:0000313" key="1">
    <source>
        <dbReference type="EMBL" id="CAB4132199.1"/>
    </source>
</evidence>
<reference evidence="1" key="1">
    <citation type="submission" date="2020-04" db="EMBL/GenBank/DDBJ databases">
        <authorList>
            <person name="Chiriac C."/>
            <person name="Salcher M."/>
            <person name="Ghai R."/>
            <person name="Kavagutti S V."/>
        </authorList>
    </citation>
    <scope>NUCLEOTIDE SEQUENCE</scope>
</reference>
<proteinExistence type="predicted"/>